<evidence type="ECO:0000313" key="2">
    <source>
        <dbReference type="Proteomes" id="UP000002640"/>
    </source>
</evidence>
<dbReference type="GeneID" id="20645082"/>
<proteinExistence type="predicted"/>
<sequence length="128" mass="14471">MMQMVQAQLMMTTHLVAKELYWTRTWVVLRLDEKDEWSKRDSVMSRLILMTSVVEIVIVGGKAKAASGYYCTRSTATLQKLLEQRGMLIRSVDVLVRVVVAVGALDAVVVVDLDVDASRRWWEAETGP</sequence>
<keyword evidence="2" id="KW-1185">Reference proteome</keyword>
<accession>G4YRG6</accession>
<reference evidence="1 2" key="1">
    <citation type="journal article" date="2006" name="Science">
        <title>Phytophthora genome sequences uncover evolutionary origins and mechanisms of pathogenesis.</title>
        <authorList>
            <person name="Tyler B.M."/>
            <person name="Tripathy S."/>
            <person name="Zhang X."/>
            <person name="Dehal P."/>
            <person name="Jiang R.H."/>
            <person name="Aerts A."/>
            <person name="Arredondo F.D."/>
            <person name="Baxter L."/>
            <person name="Bensasson D."/>
            <person name="Beynon J.L."/>
            <person name="Chapman J."/>
            <person name="Damasceno C.M."/>
            <person name="Dorrance A.E."/>
            <person name="Dou D."/>
            <person name="Dickerman A.W."/>
            <person name="Dubchak I.L."/>
            <person name="Garbelotto M."/>
            <person name="Gijzen M."/>
            <person name="Gordon S.G."/>
            <person name="Govers F."/>
            <person name="Grunwald N.J."/>
            <person name="Huang W."/>
            <person name="Ivors K.L."/>
            <person name="Jones R.W."/>
            <person name="Kamoun S."/>
            <person name="Krampis K."/>
            <person name="Lamour K.H."/>
            <person name="Lee M.K."/>
            <person name="McDonald W.H."/>
            <person name="Medina M."/>
            <person name="Meijer H.J."/>
            <person name="Nordberg E.K."/>
            <person name="Maclean D.J."/>
            <person name="Ospina-Giraldo M.D."/>
            <person name="Morris P.F."/>
            <person name="Phuntumart V."/>
            <person name="Putnam N.H."/>
            <person name="Rash S."/>
            <person name="Rose J.K."/>
            <person name="Sakihama Y."/>
            <person name="Salamov A.A."/>
            <person name="Savidor A."/>
            <person name="Scheuring C.F."/>
            <person name="Smith B.M."/>
            <person name="Sobral B.W."/>
            <person name="Terry A."/>
            <person name="Torto-Alalibo T.A."/>
            <person name="Win J."/>
            <person name="Xu Z."/>
            <person name="Zhang H."/>
            <person name="Grigoriev I.V."/>
            <person name="Rokhsar D.S."/>
            <person name="Boore J.L."/>
        </authorList>
    </citation>
    <scope>NUCLEOTIDE SEQUENCE [LARGE SCALE GENOMIC DNA]</scope>
    <source>
        <strain evidence="1 2">P6497</strain>
    </source>
</reference>
<dbReference type="InParanoid" id="G4YRG6"/>
<organism evidence="1 2">
    <name type="scientific">Phytophthora sojae (strain P6497)</name>
    <name type="common">Soybean stem and root rot agent</name>
    <name type="synonym">Phytophthora megasperma f. sp. glycines</name>
    <dbReference type="NCBI Taxonomy" id="1094619"/>
    <lineage>
        <taxon>Eukaryota</taxon>
        <taxon>Sar</taxon>
        <taxon>Stramenopiles</taxon>
        <taxon>Oomycota</taxon>
        <taxon>Peronosporomycetes</taxon>
        <taxon>Peronosporales</taxon>
        <taxon>Peronosporaceae</taxon>
        <taxon>Phytophthora</taxon>
    </lineage>
</organism>
<dbReference type="RefSeq" id="XP_009518188.1">
    <property type="nucleotide sequence ID" value="XM_009519893.1"/>
</dbReference>
<gene>
    <name evidence="1" type="ORF">PHYSODRAFT_324193</name>
</gene>
<dbReference type="EMBL" id="JH159152">
    <property type="protein sequence ID" value="EGZ22900.1"/>
    <property type="molecule type" value="Genomic_DNA"/>
</dbReference>
<name>G4YRG6_PHYSP</name>
<dbReference type="KEGG" id="psoj:PHYSODRAFT_324193"/>
<dbReference type="AlphaFoldDB" id="G4YRG6"/>
<protein>
    <submittedName>
        <fullName evidence="1">Uncharacterized protein</fullName>
    </submittedName>
</protein>
<evidence type="ECO:0000313" key="1">
    <source>
        <dbReference type="EMBL" id="EGZ22900.1"/>
    </source>
</evidence>
<dbReference type="Proteomes" id="UP000002640">
    <property type="component" value="Unassembled WGS sequence"/>
</dbReference>